<keyword evidence="2" id="KW-1185">Reference proteome</keyword>
<accession>A0ABY1EDN1</accession>
<comment type="caution">
    <text evidence="1">The sequence shown here is derived from an EMBL/GenBank/DDBJ whole genome shotgun (WGS) entry which is preliminary data.</text>
</comment>
<evidence type="ECO:0000313" key="2">
    <source>
        <dbReference type="Proteomes" id="UP000199681"/>
    </source>
</evidence>
<dbReference type="EMBL" id="FOPW01000007">
    <property type="protein sequence ID" value="SFH52754.1"/>
    <property type="molecule type" value="Genomic_DNA"/>
</dbReference>
<protein>
    <submittedName>
        <fullName evidence="1">Uncharacterized protein</fullName>
    </submittedName>
</protein>
<reference evidence="1 2" key="1">
    <citation type="submission" date="2016-10" db="EMBL/GenBank/DDBJ databases">
        <authorList>
            <person name="Varghese N."/>
            <person name="Submissions S."/>
        </authorList>
    </citation>
    <scope>NUCLEOTIDE SEQUENCE [LARGE SCALE GENOMIC DNA]</scope>
    <source>
        <strain evidence="1 2">GMCC 1.11211</strain>
    </source>
</reference>
<dbReference type="Proteomes" id="UP000199681">
    <property type="component" value="Unassembled WGS sequence"/>
</dbReference>
<organism evidence="1 2">
    <name type="scientific">Cryobacterium levicorallinum</name>
    <dbReference type="NCBI Taxonomy" id="995038"/>
    <lineage>
        <taxon>Bacteria</taxon>
        <taxon>Bacillati</taxon>
        <taxon>Actinomycetota</taxon>
        <taxon>Actinomycetes</taxon>
        <taxon>Micrococcales</taxon>
        <taxon>Microbacteriaceae</taxon>
        <taxon>Cryobacterium</taxon>
    </lineage>
</organism>
<sequence length="40" mass="4482">MGGREYSRRQEPGPTATRLFRLPQDDLEHPLDVIAGADTD</sequence>
<gene>
    <name evidence="1" type="ORF">SAMN05216274_10782</name>
</gene>
<name>A0ABY1EDN1_9MICO</name>
<proteinExistence type="predicted"/>
<evidence type="ECO:0000313" key="1">
    <source>
        <dbReference type="EMBL" id="SFH52754.1"/>
    </source>
</evidence>